<evidence type="ECO:0000256" key="1">
    <source>
        <dbReference type="SAM" id="MobiDB-lite"/>
    </source>
</evidence>
<reference evidence="2" key="1">
    <citation type="submission" date="2021-03" db="EMBL/GenBank/DDBJ databases">
        <title>Draft genome sequence of rust myrtle Austropuccinia psidii MF-1, a brazilian biotype.</title>
        <authorList>
            <person name="Quecine M.C."/>
            <person name="Pachon D.M.R."/>
            <person name="Bonatelli M.L."/>
            <person name="Correr F.H."/>
            <person name="Franceschini L.M."/>
            <person name="Leite T.F."/>
            <person name="Margarido G.R.A."/>
            <person name="Almeida C.A."/>
            <person name="Ferrarezi J.A."/>
            <person name="Labate C.A."/>
        </authorList>
    </citation>
    <scope>NUCLEOTIDE SEQUENCE</scope>
    <source>
        <strain evidence="2">MF-1</strain>
    </source>
</reference>
<keyword evidence="3" id="KW-1185">Reference proteome</keyword>
<protein>
    <submittedName>
        <fullName evidence="2">Uncharacterized protein</fullName>
    </submittedName>
</protein>
<gene>
    <name evidence="2" type="ORF">O181_062032</name>
</gene>
<dbReference type="EMBL" id="AVOT02029465">
    <property type="protein sequence ID" value="MBW0522317.1"/>
    <property type="molecule type" value="Genomic_DNA"/>
</dbReference>
<dbReference type="Proteomes" id="UP000765509">
    <property type="component" value="Unassembled WGS sequence"/>
</dbReference>
<evidence type="ECO:0000313" key="3">
    <source>
        <dbReference type="Proteomes" id="UP000765509"/>
    </source>
</evidence>
<name>A0A9Q3ERI8_9BASI</name>
<sequence>MCIRKRKEEKKKPHERNWTTIATKRPIKPCSSALIQGKPTFIGCKGKIKIIKPVVKYKGKFLKASPRDLGIQRNHPEEITELFRLSGSVFGKNGEWKNTQEDHTSNLFHLPIQQTSQYRGLDRHGLSTPAPPTPQRSVPMEC</sequence>
<dbReference type="AlphaFoldDB" id="A0A9Q3ERI8"/>
<organism evidence="2 3">
    <name type="scientific">Austropuccinia psidii MF-1</name>
    <dbReference type="NCBI Taxonomy" id="1389203"/>
    <lineage>
        <taxon>Eukaryota</taxon>
        <taxon>Fungi</taxon>
        <taxon>Dikarya</taxon>
        <taxon>Basidiomycota</taxon>
        <taxon>Pucciniomycotina</taxon>
        <taxon>Pucciniomycetes</taxon>
        <taxon>Pucciniales</taxon>
        <taxon>Sphaerophragmiaceae</taxon>
        <taxon>Austropuccinia</taxon>
    </lineage>
</organism>
<evidence type="ECO:0000313" key="2">
    <source>
        <dbReference type="EMBL" id="MBW0522317.1"/>
    </source>
</evidence>
<comment type="caution">
    <text evidence="2">The sequence shown here is derived from an EMBL/GenBank/DDBJ whole genome shotgun (WGS) entry which is preliminary data.</text>
</comment>
<accession>A0A9Q3ERI8</accession>
<feature type="region of interest" description="Disordered" evidence="1">
    <location>
        <begin position="121"/>
        <end position="142"/>
    </location>
</feature>
<proteinExistence type="predicted"/>